<evidence type="ECO:0000256" key="2">
    <source>
        <dbReference type="ARBA" id="ARBA00001946"/>
    </source>
</evidence>
<dbReference type="EMBL" id="CP002690">
    <property type="protein sequence ID" value="AEE14581.1"/>
    <property type="molecule type" value="Genomic_DNA"/>
</dbReference>
<dbReference type="InterPro" id="IPR033942">
    <property type="entry name" value="IMPase"/>
</dbReference>
<reference evidence="9 10" key="1">
    <citation type="submission" date="2011-04" db="EMBL/GenBank/DDBJ databases">
        <title>The complete genome of Thermodesulfobium narugense DSM 14796.</title>
        <authorList>
            <consortium name="US DOE Joint Genome Institute (JGI-PGF)"/>
            <person name="Lucas S."/>
            <person name="Han J."/>
            <person name="Lapidus A."/>
            <person name="Bruce D."/>
            <person name="Goodwin L."/>
            <person name="Pitluck S."/>
            <person name="Peters L."/>
            <person name="Kyrpides N."/>
            <person name="Mavromatis K."/>
            <person name="Pagani I."/>
            <person name="Ivanova N."/>
            <person name="Ovchinnikova G."/>
            <person name="Zhang X."/>
            <person name="Saunders L."/>
            <person name="Detter J.C."/>
            <person name="Tapia R."/>
            <person name="Han C."/>
            <person name="Land M."/>
            <person name="Hauser L."/>
            <person name="Markowitz V."/>
            <person name="Cheng J.-F."/>
            <person name="Hugenholtz P."/>
            <person name="Woyke T."/>
            <person name="Wu D."/>
            <person name="Spring S."/>
            <person name="Schroeder M."/>
            <person name="Brambilla E."/>
            <person name="Klenk H.-P."/>
            <person name="Eisen J.A."/>
        </authorList>
    </citation>
    <scope>NUCLEOTIDE SEQUENCE [LARGE SCALE GENOMIC DNA]</scope>
    <source>
        <strain evidence="9 10">DSM 14796</strain>
    </source>
</reference>
<evidence type="ECO:0000256" key="8">
    <source>
        <dbReference type="RuleBase" id="RU364068"/>
    </source>
</evidence>
<evidence type="ECO:0000256" key="3">
    <source>
        <dbReference type="ARBA" id="ARBA00009759"/>
    </source>
</evidence>
<dbReference type="InterPro" id="IPR020583">
    <property type="entry name" value="Inositol_monoP_metal-BS"/>
</dbReference>
<dbReference type="InterPro" id="IPR022337">
    <property type="entry name" value="Inositol_monophosphatase_SuhB"/>
</dbReference>
<dbReference type="InterPro" id="IPR000760">
    <property type="entry name" value="Inositol_monophosphatase-like"/>
</dbReference>
<dbReference type="GO" id="GO:0046872">
    <property type="term" value="F:metal ion binding"/>
    <property type="evidence" value="ECO:0007669"/>
    <property type="project" value="UniProtKB-KW"/>
</dbReference>
<name>M1E604_9BACT</name>
<evidence type="ECO:0000256" key="4">
    <source>
        <dbReference type="ARBA" id="ARBA00022723"/>
    </source>
</evidence>
<dbReference type="GO" id="GO:0007165">
    <property type="term" value="P:signal transduction"/>
    <property type="evidence" value="ECO:0007669"/>
    <property type="project" value="TreeGrafter"/>
</dbReference>
<dbReference type="Proteomes" id="UP000011765">
    <property type="component" value="Chromosome"/>
</dbReference>
<dbReference type="EC" id="3.1.3.25" evidence="8"/>
<dbReference type="PROSITE" id="PS00630">
    <property type="entry name" value="IMP_2"/>
    <property type="match status" value="1"/>
</dbReference>
<dbReference type="PRINTS" id="PR00377">
    <property type="entry name" value="IMPHPHTASES"/>
</dbReference>
<keyword evidence="6 7" id="KW-0460">Magnesium</keyword>
<dbReference type="PANTHER" id="PTHR20854:SF4">
    <property type="entry name" value="INOSITOL-1-MONOPHOSPHATASE-RELATED"/>
    <property type="match status" value="1"/>
</dbReference>
<feature type="binding site" evidence="7">
    <location>
        <position position="83"/>
    </location>
    <ligand>
        <name>Mg(2+)</name>
        <dbReference type="ChEBI" id="CHEBI:18420"/>
        <label>1</label>
        <note>catalytic</note>
    </ligand>
</feature>
<dbReference type="STRING" id="747365.Thena_0952"/>
<evidence type="ECO:0000256" key="5">
    <source>
        <dbReference type="ARBA" id="ARBA00022801"/>
    </source>
</evidence>
<evidence type="ECO:0000256" key="7">
    <source>
        <dbReference type="PIRSR" id="PIRSR600760-2"/>
    </source>
</evidence>
<keyword evidence="4 7" id="KW-0479">Metal-binding</keyword>
<evidence type="ECO:0000313" key="10">
    <source>
        <dbReference type="Proteomes" id="UP000011765"/>
    </source>
</evidence>
<dbReference type="PROSITE" id="PS00629">
    <property type="entry name" value="IMP_1"/>
    <property type="match status" value="1"/>
</dbReference>
<dbReference type="GO" id="GO:0008934">
    <property type="term" value="F:inositol monophosphate 1-phosphatase activity"/>
    <property type="evidence" value="ECO:0007669"/>
    <property type="project" value="InterPro"/>
</dbReference>
<dbReference type="RefSeq" id="WP_013756304.1">
    <property type="nucleotide sequence ID" value="NC_015499.1"/>
</dbReference>
<dbReference type="GO" id="GO:0046854">
    <property type="term" value="P:phosphatidylinositol phosphate biosynthetic process"/>
    <property type="evidence" value="ECO:0007669"/>
    <property type="project" value="InterPro"/>
</dbReference>
<comment type="catalytic activity">
    <reaction evidence="1 8">
        <text>a myo-inositol phosphate + H2O = myo-inositol + phosphate</text>
        <dbReference type="Rhea" id="RHEA:24056"/>
        <dbReference type="ChEBI" id="CHEBI:15377"/>
        <dbReference type="ChEBI" id="CHEBI:17268"/>
        <dbReference type="ChEBI" id="CHEBI:43474"/>
        <dbReference type="ChEBI" id="CHEBI:84139"/>
        <dbReference type="EC" id="3.1.3.25"/>
    </reaction>
</comment>
<feature type="binding site" evidence="7">
    <location>
        <position position="209"/>
    </location>
    <ligand>
        <name>Mg(2+)</name>
        <dbReference type="ChEBI" id="CHEBI:18420"/>
        <label>1</label>
        <note>catalytic</note>
    </ligand>
</feature>
<dbReference type="GO" id="GO:0006020">
    <property type="term" value="P:inositol metabolic process"/>
    <property type="evidence" value="ECO:0007669"/>
    <property type="project" value="TreeGrafter"/>
</dbReference>
<dbReference type="Pfam" id="PF00459">
    <property type="entry name" value="Inositol_P"/>
    <property type="match status" value="1"/>
</dbReference>
<dbReference type="PANTHER" id="PTHR20854">
    <property type="entry name" value="INOSITOL MONOPHOSPHATASE"/>
    <property type="match status" value="1"/>
</dbReference>
<dbReference type="InterPro" id="IPR020550">
    <property type="entry name" value="Inositol_monophosphatase_CS"/>
</dbReference>
<feature type="binding site" evidence="7">
    <location>
        <position position="65"/>
    </location>
    <ligand>
        <name>Mg(2+)</name>
        <dbReference type="ChEBI" id="CHEBI:18420"/>
        <label>1</label>
        <note>catalytic</note>
    </ligand>
</feature>
<dbReference type="KEGG" id="tnr:Thena_0952"/>
<dbReference type="HOGENOM" id="CLU_044118_0_4_9"/>
<dbReference type="PRINTS" id="PR01959">
    <property type="entry name" value="SBIMPHPHTASE"/>
</dbReference>
<dbReference type="FunFam" id="3.40.190.80:FF:000002">
    <property type="entry name" value="Inositol-1-monophosphatase"/>
    <property type="match status" value="1"/>
</dbReference>
<keyword evidence="10" id="KW-1185">Reference proteome</keyword>
<dbReference type="CDD" id="cd01639">
    <property type="entry name" value="IMPase"/>
    <property type="match status" value="1"/>
</dbReference>
<dbReference type="FunFam" id="3.30.540.10:FF:000003">
    <property type="entry name" value="Inositol-1-monophosphatase"/>
    <property type="match status" value="1"/>
</dbReference>
<sequence>MEKRIEVIKKCALEAGEILKYYYSNELNTRFKGKIDMVTDADIASQEKIVSIIKSEFPLDEIIAEENSKNTYNLDSTWVIDPLDGTTNFVHRLPWFAISIAYIKNNEIKVGLVYVPLLNELFLAVKGEGAFLNEKRISVSKEDKLERSLVGTGFPYSIHENYEKILSRFKNVVINVRGIRRPGAAAQDLAYVACGRLDAFYEDGLKPWDVAAGILLVSEAGGKVTDYNGNEYIIGQSDQILASNFLLHDKVKKLLS</sequence>
<comment type="similarity">
    <text evidence="3 8">Belongs to the inositol monophosphatase superfamily.</text>
</comment>
<keyword evidence="5 8" id="KW-0378">Hydrolase</keyword>
<dbReference type="eggNOG" id="COG0483">
    <property type="taxonomic scope" value="Bacteria"/>
</dbReference>
<dbReference type="Gene3D" id="3.30.540.10">
    <property type="entry name" value="Fructose-1,6-Bisphosphatase, subunit A, domain 1"/>
    <property type="match status" value="1"/>
</dbReference>
<feature type="binding site" evidence="7">
    <location>
        <position position="84"/>
    </location>
    <ligand>
        <name>Mg(2+)</name>
        <dbReference type="ChEBI" id="CHEBI:18420"/>
        <label>1</label>
        <note>catalytic</note>
    </ligand>
</feature>
<comment type="cofactor">
    <cofactor evidence="2 7 8">
        <name>Mg(2+)</name>
        <dbReference type="ChEBI" id="CHEBI:18420"/>
    </cofactor>
</comment>
<feature type="binding site" evidence="7">
    <location>
        <position position="81"/>
    </location>
    <ligand>
        <name>Mg(2+)</name>
        <dbReference type="ChEBI" id="CHEBI:18420"/>
        <label>1</label>
        <note>catalytic</note>
    </ligand>
</feature>
<evidence type="ECO:0000256" key="6">
    <source>
        <dbReference type="ARBA" id="ARBA00022842"/>
    </source>
</evidence>
<protein>
    <recommendedName>
        <fullName evidence="8">Inositol-1-monophosphatase</fullName>
        <ecNumber evidence="8">3.1.3.25</ecNumber>
    </recommendedName>
</protein>
<proteinExistence type="inferred from homology"/>
<evidence type="ECO:0000256" key="1">
    <source>
        <dbReference type="ARBA" id="ARBA00001033"/>
    </source>
</evidence>
<evidence type="ECO:0000313" key="9">
    <source>
        <dbReference type="EMBL" id="AEE14581.1"/>
    </source>
</evidence>
<dbReference type="SUPFAM" id="SSF56655">
    <property type="entry name" value="Carbohydrate phosphatase"/>
    <property type="match status" value="1"/>
</dbReference>
<dbReference type="AlphaFoldDB" id="M1E604"/>
<dbReference type="Gene3D" id="3.40.190.80">
    <property type="match status" value="1"/>
</dbReference>
<gene>
    <name evidence="9" type="ORF">Thena_0952</name>
</gene>
<organism evidence="9 10">
    <name type="scientific">Thermodesulfobium narugense DSM 14796</name>
    <dbReference type="NCBI Taxonomy" id="747365"/>
    <lineage>
        <taxon>Bacteria</taxon>
        <taxon>Pseudomonadati</taxon>
        <taxon>Thermodesulfobiota</taxon>
        <taxon>Thermodesulfobiia</taxon>
        <taxon>Thermodesulfobiales</taxon>
        <taxon>Thermodesulfobiaceae</taxon>
        <taxon>Thermodesulfobium</taxon>
    </lineage>
</organism>
<accession>M1E604</accession>